<dbReference type="SUPFAM" id="SSF54862">
    <property type="entry name" value="4Fe-4S ferredoxins"/>
    <property type="match status" value="1"/>
</dbReference>
<evidence type="ECO:0000313" key="11">
    <source>
        <dbReference type="Proteomes" id="UP000240535"/>
    </source>
</evidence>
<feature type="transmembrane region" description="Helical" evidence="8">
    <location>
        <begin position="12"/>
        <end position="29"/>
    </location>
</feature>
<dbReference type="NCBIfam" id="NF007013">
    <property type="entry name" value="PRK09477.1"/>
    <property type="match status" value="1"/>
</dbReference>
<reference evidence="11" key="1">
    <citation type="submission" date="2017-10" db="EMBL/GenBank/DDBJ databases">
        <title>Campylobacter species from seals.</title>
        <authorList>
            <person name="Gilbert M.J."/>
            <person name="Zomer A.L."/>
            <person name="Timmerman A.J."/>
            <person name="Duim B."/>
            <person name="Wagenaar J.A."/>
        </authorList>
    </citation>
    <scope>NUCLEOTIDE SEQUENCE [LARGE SCALE GENOMIC DNA]</scope>
    <source>
        <strain evidence="11">17S00004-5</strain>
    </source>
</reference>
<keyword evidence="11" id="KW-1185">Reference proteome</keyword>
<organism evidence="10 11">
    <name type="scientific">Campylobacter blaseri</name>
    <dbReference type="NCBI Taxonomy" id="2042961"/>
    <lineage>
        <taxon>Bacteria</taxon>
        <taxon>Pseudomonadati</taxon>
        <taxon>Campylobacterota</taxon>
        <taxon>Epsilonproteobacteria</taxon>
        <taxon>Campylobacterales</taxon>
        <taxon>Campylobacteraceae</taxon>
        <taxon>Campylobacter</taxon>
    </lineage>
</organism>
<feature type="domain" description="4Fe-4S ferredoxin-type" evidence="9">
    <location>
        <begin position="228"/>
        <end position="257"/>
    </location>
</feature>
<name>A0A2P8R0P2_9BACT</name>
<dbReference type="AlphaFoldDB" id="A0A2P8R0P2"/>
<keyword evidence="5" id="KW-0249">Electron transport</keyword>
<dbReference type="PANTHER" id="PTHR30176:SF3">
    <property type="entry name" value="FERREDOXIN-TYPE PROTEIN NAPH"/>
    <property type="match status" value="1"/>
</dbReference>
<dbReference type="Gene3D" id="3.30.70.20">
    <property type="match status" value="1"/>
</dbReference>
<dbReference type="InterPro" id="IPR011886">
    <property type="entry name" value="NapH_MauN"/>
</dbReference>
<feature type="transmembrane region" description="Helical" evidence="8">
    <location>
        <begin position="49"/>
        <end position="75"/>
    </location>
</feature>
<evidence type="ECO:0000256" key="7">
    <source>
        <dbReference type="ARBA" id="ARBA00023014"/>
    </source>
</evidence>
<evidence type="ECO:0000256" key="1">
    <source>
        <dbReference type="ARBA" id="ARBA00022448"/>
    </source>
</evidence>
<dbReference type="PROSITE" id="PS51379">
    <property type="entry name" value="4FE4S_FER_2"/>
    <property type="match status" value="2"/>
</dbReference>
<feature type="transmembrane region" description="Helical" evidence="8">
    <location>
        <begin position="151"/>
        <end position="174"/>
    </location>
</feature>
<feature type="transmembrane region" description="Helical" evidence="8">
    <location>
        <begin position="121"/>
        <end position="139"/>
    </location>
</feature>
<dbReference type="GO" id="GO:0046872">
    <property type="term" value="F:metal ion binding"/>
    <property type="evidence" value="ECO:0007669"/>
    <property type="project" value="UniProtKB-KW"/>
</dbReference>
<comment type="caution">
    <text evidence="10">The sequence shown here is derived from an EMBL/GenBank/DDBJ whole genome shotgun (WGS) entry which is preliminary data.</text>
</comment>
<gene>
    <name evidence="10" type="ORF">CQ405_05760</name>
</gene>
<dbReference type="InterPro" id="IPR051684">
    <property type="entry name" value="Electron_Trans/Redox"/>
</dbReference>
<keyword evidence="8" id="KW-0472">Membrane</keyword>
<keyword evidence="7" id="KW-0411">Iron-sulfur</keyword>
<dbReference type="GO" id="GO:0005886">
    <property type="term" value="C:plasma membrane"/>
    <property type="evidence" value="ECO:0007669"/>
    <property type="project" value="TreeGrafter"/>
</dbReference>
<accession>A0A2P8R0P2</accession>
<keyword evidence="1" id="KW-0813">Transport</keyword>
<evidence type="ECO:0000256" key="6">
    <source>
        <dbReference type="ARBA" id="ARBA00023004"/>
    </source>
</evidence>
<evidence type="ECO:0000259" key="9">
    <source>
        <dbReference type="PROSITE" id="PS51379"/>
    </source>
</evidence>
<keyword evidence="8" id="KW-0812">Transmembrane</keyword>
<keyword evidence="6" id="KW-0408">Iron</keyword>
<dbReference type="Pfam" id="PF12801">
    <property type="entry name" value="Fer4_5"/>
    <property type="match status" value="2"/>
</dbReference>
<evidence type="ECO:0000256" key="2">
    <source>
        <dbReference type="ARBA" id="ARBA00022485"/>
    </source>
</evidence>
<proteinExistence type="predicted"/>
<protein>
    <submittedName>
        <fullName evidence="10">Quinol dehydrogenase ferredoxin subunit NapH</fullName>
    </submittedName>
</protein>
<evidence type="ECO:0000256" key="8">
    <source>
        <dbReference type="SAM" id="Phobius"/>
    </source>
</evidence>
<dbReference type="Pfam" id="PF13237">
    <property type="entry name" value="Fer4_10"/>
    <property type="match status" value="1"/>
</dbReference>
<keyword evidence="4" id="KW-0677">Repeat</keyword>
<evidence type="ECO:0000256" key="4">
    <source>
        <dbReference type="ARBA" id="ARBA00022737"/>
    </source>
</evidence>
<dbReference type="PANTHER" id="PTHR30176">
    <property type="entry name" value="FERREDOXIN-TYPE PROTEIN NAPH"/>
    <property type="match status" value="1"/>
</dbReference>
<keyword evidence="3" id="KW-0479">Metal-binding</keyword>
<keyword evidence="8" id="KW-1133">Transmembrane helix</keyword>
<dbReference type="InterPro" id="IPR017896">
    <property type="entry name" value="4Fe4S_Fe-S-bd"/>
</dbReference>
<keyword evidence="2" id="KW-0004">4Fe-4S</keyword>
<feature type="transmembrane region" description="Helical" evidence="8">
    <location>
        <begin position="82"/>
        <end position="101"/>
    </location>
</feature>
<dbReference type="NCBIfam" id="TIGR02163">
    <property type="entry name" value="napH"/>
    <property type="match status" value="1"/>
</dbReference>
<dbReference type="EMBL" id="PDHH01000004">
    <property type="protein sequence ID" value="PSM52064.1"/>
    <property type="molecule type" value="Genomic_DNA"/>
</dbReference>
<dbReference type="Proteomes" id="UP000240535">
    <property type="component" value="Unassembled WGS sequence"/>
</dbReference>
<evidence type="ECO:0000256" key="3">
    <source>
        <dbReference type="ARBA" id="ARBA00022723"/>
    </source>
</evidence>
<evidence type="ECO:0000313" key="10">
    <source>
        <dbReference type="EMBL" id="PSM52064.1"/>
    </source>
</evidence>
<dbReference type="OrthoDB" id="9784262at2"/>
<dbReference type="RefSeq" id="WP_106871604.1">
    <property type="nucleotide sequence ID" value="NZ_CP053841.1"/>
</dbReference>
<dbReference type="GO" id="GO:0051539">
    <property type="term" value="F:4 iron, 4 sulfur cluster binding"/>
    <property type="evidence" value="ECO:0007669"/>
    <property type="project" value="UniProtKB-KW"/>
</dbReference>
<evidence type="ECO:0000256" key="5">
    <source>
        <dbReference type="ARBA" id="ARBA00022982"/>
    </source>
</evidence>
<sequence length="262" mass="29452">MKINIVRRFIQILILILFILGNLKILNILEGNLSSSILFGGLGLSDPYAVLQIYLATFSVSATAISGALLVLFFYSIIASRAFCSWVCPVNLITDFAYFFRKKFNYAKDTRVIRLPKNFRYYFLGLSLILSFVLSTPAFEQISFVGVIQRGIIFGNVMAIGVAFFIFAFDAFILERGICSNICPLGAFYSLAGKFAFVRVEHTVENCTRCMDCKKVCPEKQVLNIVGKKNAFIKSECISCGRCIDICKHDALNFSIRHNKEN</sequence>
<feature type="domain" description="4Fe-4S ferredoxin-type" evidence="9">
    <location>
        <begin position="198"/>
        <end position="227"/>
    </location>
</feature>